<reference evidence="2" key="2">
    <citation type="journal article" date="2015" name="Fish Shellfish Immunol.">
        <title>Early steps in the European eel (Anguilla anguilla)-Vibrio vulnificus interaction in the gills: Role of the RtxA13 toxin.</title>
        <authorList>
            <person name="Callol A."/>
            <person name="Pajuelo D."/>
            <person name="Ebbesson L."/>
            <person name="Teles M."/>
            <person name="MacKenzie S."/>
            <person name="Amaro C."/>
        </authorList>
    </citation>
    <scope>NUCLEOTIDE SEQUENCE</scope>
</reference>
<dbReference type="AlphaFoldDB" id="A0A0E9UYV3"/>
<dbReference type="EMBL" id="GBXM01038404">
    <property type="protein sequence ID" value="JAH70173.1"/>
    <property type="molecule type" value="Transcribed_RNA"/>
</dbReference>
<evidence type="ECO:0000256" key="1">
    <source>
        <dbReference type="SAM" id="MobiDB-lite"/>
    </source>
</evidence>
<protein>
    <submittedName>
        <fullName evidence="2">Uncharacterized protein</fullName>
    </submittedName>
</protein>
<organism evidence="2">
    <name type="scientific">Anguilla anguilla</name>
    <name type="common">European freshwater eel</name>
    <name type="synonym">Muraena anguilla</name>
    <dbReference type="NCBI Taxonomy" id="7936"/>
    <lineage>
        <taxon>Eukaryota</taxon>
        <taxon>Metazoa</taxon>
        <taxon>Chordata</taxon>
        <taxon>Craniata</taxon>
        <taxon>Vertebrata</taxon>
        <taxon>Euteleostomi</taxon>
        <taxon>Actinopterygii</taxon>
        <taxon>Neopterygii</taxon>
        <taxon>Teleostei</taxon>
        <taxon>Anguilliformes</taxon>
        <taxon>Anguillidae</taxon>
        <taxon>Anguilla</taxon>
    </lineage>
</organism>
<sequence length="21" mass="2617">MWQTNSWHQQPSNRVNIFQNT</sequence>
<reference evidence="2" key="1">
    <citation type="submission" date="2014-11" db="EMBL/GenBank/DDBJ databases">
        <authorList>
            <person name="Amaro Gonzalez C."/>
        </authorList>
    </citation>
    <scope>NUCLEOTIDE SEQUENCE</scope>
</reference>
<proteinExistence type="predicted"/>
<evidence type="ECO:0000313" key="2">
    <source>
        <dbReference type="EMBL" id="JAH70173.1"/>
    </source>
</evidence>
<accession>A0A0E9UYV3</accession>
<feature type="region of interest" description="Disordered" evidence="1">
    <location>
        <begin position="1"/>
        <end position="21"/>
    </location>
</feature>
<name>A0A0E9UYV3_ANGAN</name>